<dbReference type="EMBL" id="HBUE01303393">
    <property type="protein sequence ID" value="CAG6580052.1"/>
    <property type="molecule type" value="Transcribed_RNA"/>
</dbReference>
<evidence type="ECO:0000313" key="2">
    <source>
        <dbReference type="EMBL" id="CAG6470402.1"/>
    </source>
</evidence>
<keyword evidence="1" id="KW-0812">Transmembrane</keyword>
<dbReference type="EMBL" id="HBUE01197366">
    <property type="protein sequence ID" value="CAG6528318.1"/>
    <property type="molecule type" value="Transcribed_RNA"/>
</dbReference>
<reference evidence="2" key="1">
    <citation type="submission" date="2021-05" db="EMBL/GenBank/DDBJ databases">
        <authorList>
            <person name="Alioto T."/>
            <person name="Alioto T."/>
            <person name="Gomez Garrido J."/>
        </authorList>
    </citation>
    <scope>NUCLEOTIDE SEQUENCE</scope>
</reference>
<protein>
    <submittedName>
        <fullName evidence="2">(northern house mosquito) hypothetical protein</fullName>
    </submittedName>
</protein>
<keyword evidence="1" id="KW-1133">Transmembrane helix</keyword>
<evidence type="ECO:0000256" key="1">
    <source>
        <dbReference type="SAM" id="Phobius"/>
    </source>
</evidence>
<keyword evidence="1" id="KW-0472">Membrane</keyword>
<organism evidence="2">
    <name type="scientific">Culex pipiens</name>
    <name type="common">House mosquito</name>
    <dbReference type="NCBI Taxonomy" id="7175"/>
    <lineage>
        <taxon>Eukaryota</taxon>
        <taxon>Metazoa</taxon>
        <taxon>Ecdysozoa</taxon>
        <taxon>Arthropoda</taxon>
        <taxon>Hexapoda</taxon>
        <taxon>Insecta</taxon>
        <taxon>Pterygota</taxon>
        <taxon>Neoptera</taxon>
        <taxon>Endopterygota</taxon>
        <taxon>Diptera</taxon>
        <taxon>Nematocera</taxon>
        <taxon>Culicoidea</taxon>
        <taxon>Culicidae</taxon>
        <taxon>Culicinae</taxon>
        <taxon>Culicini</taxon>
        <taxon>Culex</taxon>
        <taxon>Culex</taxon>
    </lineage>
</organism>
<dbReference type="EMBL" id="HBUE01303392">
    <property type="protein sequence ID" value="CAG6580048.1"/>
    <property type="molecule type" value="Transcribed_RNA"/>
</dbReference>
<dbReference type="EMBL" id="HBUE01197364">
    <property type="protein sequence ID" value="CAG6528311.1"/>
    <property type="molecule type" value="Transcribed_RNA"/>
</dbReference>
<proteinExistence type="predicted"/>
<dbReference type="AlphaFoldDB" id="A0A8D8B7S0"/>
<dbReference type="EMBL" id="HBUE01065246">
    <property type="protein sequence ID" value="CAG6470398.1"/>
    <property type="molecule type" value="Transcribed_RNA"/>
</dbReference>
<dbReference type="EMBL" id="HBUE01197369">
    <property type="protein sequence ID" value="CAG6528322.1"/>
    <property type="molecule type" value="Transcribed_RNA"/>
</dbReference>
<dbReference type="EMBL" id="HBUE01065241">
    <property type="protein sequence ID" value="CAG6470389.1"/>
    <property type="molecule type" value="Transcribed_RNA"/>
</dbReference>
<dbReference type="EMBL" id="HBUE01065247">
    <property type="protein sequence ID" value="CAG6470402.1"/>
    <property type="molecule type" value="Transcribed_RNA"/>
</dbReference>
<sequence length="134" mass="14629">MLSLRWLRPQCGACFKASISTLVSCKLRQIFLLVSCNLLISLSNTNTKLLLLLALPLLLLVLVLVLLLPVDVPFNPLVPFVVPVGPLLIELVALAEDALFSRFRSASRASADSSLDLVLQEPPFLDSLSDESLM</sequence>
<dbReference type="EMBL" id="HBUE01065242">
    <property type="protein sequence ID" value="CAG6470393.1"/>
    <property type="molecule type" value="Transcribed_RNA"/>
</dbReference>
<name>A0A8D8B7S0_CULPI</name>
<dbReference type="EMBL" id="HBUE01303396">
    <property type="protein sequence ID" value="CAG6580056.1"/>
    <property type="molecule type" value="Transcribed_RNA"/>
</dbReference>
<dbReference type="EMBL" id="HBUE01197365">
    <property type="protein sequence ID" value="CAG6528314.1"/>
    <property type="molecule type" value="Transcribed_RNA"/>
</dbReference>
<feature type="transmembrane region" description="Helical" evidence="1">
    <location>
        <begin position="49"/>
        <end position="68"/>
    </location>
</feature>
<feature type="transmembrane region" description="Helical" evidence="1">
    <location>
        <begin position="80"/>
        <end position="100"/>
    </location>
</feature>
<dbReference type="EMBL" id="HBUE01303391">
    <property type="protein sequence ID" value="CAG6580045.1"/>
    <property type="molecule type" value="Transcribed_RNA"/>
</dbReference>
<accession>A0A8D8B7S0</accession>